<dbReference type="Pfam" id="PF03235">
    <property type="entry name" value="GmrSD_N"/>
    <property type="match status" value="1"/>
</dbReference>
<gene>
    <name evidence="2" type="ORF">ACFSQZ_11610</name>
</gene>
<dbReference type="RefSeq" id="WP_377093094.1">
    <property type="nucleotide sequence ID" value="NZ_JBHSJM010000001.1"/>
</dbReference>
<comment type="caution">
    <text evidence="2">The sequence shown here is derived from an EMBL/GenBank/DDBJ whole genome shotgun (WGS) entry which is preliminary data.</text>
</comment>
<dbReference type="Proteomes" id="UP001597297">
    <property type="component" value="Unassembled WGS sequence"/>
</dbReference>
<accession>A0ABW5E3T9</accession>
<evidence type="ECO:0000313" key="3">
    <source>
        <dbReference type="Proteomes" id="UP001597297"/>
    </source>
</evidence>
<evidence type="ECO:0000259" key="1">
    <source>
        <dbReference type="Pfam" id="PF03235"/>
    </source>
</evidence>
<protein>
    <submittedName>
        <fullName evidence="2">DUF262 domain-containing protein</fullName>
    </submittedName>
</protein>
<dbReference type="PANTHER" id="PTHR39639">
    <property type="entry name" value="CHROMOSOME 16, WHOLE GENOME SHOTGUN SEQUENCE"/>
    <property type="match status" value="1"/>
</dbReference>
<organism evidence="2 3">
    <name type="scientific">Rubritalea spongiae</name>
    <dbReference type="NCBI Taxonomy" id="430797"/>
    <lineage>
        <taxon>Bacteria</taxon>
        <taxon>Pseudomonadati</taxon>
        <taxon>Verrucomicrobiota</taxon>
        <taxon>Verrucomicrobiia</taxon>
        <taxon>Verrucomicrobiales</taxon>
        <taxon>Rubritaleaceae</taxon>
        <taxon>Rubritalea</taxon>
    </lineage>
</organism>
<dbReference type="InterPro" id="IPR004919">
    <property type="entry name" value="GmrSD_N"/>
</dbReference>
<dbReference type="EMBL" id="JBHUJC010000040">
    <property type="protein sequence ID" value="MFD2277119.1"/>
    <property type="molecule type" value="Genomic_DNA"/>
</dbReference>
<sequence length="343" mass="39905">MINIENAESQIIEKQKIVDFDIKEFTIELLISKYLKGKEDGDNDIFIPEYQRNFVWGELRQSKFIESVILGLPIPYIFTADTDGRLEIVDGSQRLRTLVAFFQDKLVLKGLEILTELNGFTYRQLTKGRQRKLENSTIRMISLSDKSDEDVRFMMFERINTGSELLKDMEKRKGIFGGKFIDFVYGDCTKHPLFIRNTRFTERLSMRGEPQELVIRFFAYSENYENVKTGVNDFLNEFVESKNKKFDKKLMFSEFDRMLEFVDKHMPLAFTKGKTSNKTPRVRFDAIAVGVNLALRENPKLSPENVDWLNSKRFLELITGGGQNAPKAIKARIEYVYNSLLGL</sequence>
<evidence type="ECO:0000313" key="2">
    <source>
        <dbReference type="EMBL" id="MFD2277119.1"/>
    </source>
</evidence>
<keyword evidence="3" id="KW-1185">Reference proteome</keyword>
<dbReference type="PANTHER" id="PTHR39639:SF1">
    <property type="entry name" value="DUF262 DOMAIN-CONTAINING PROTEIN"/>
    <property type="match status" value="1"/>
</dbReference>
<name>A0ABW5E3T9_9BACT</name>
<proteinExistence type="predicted"/>
<feature type="domain" description="GmrSD restriction endonucleases N-terminal" evidence="1">
    <location>
        <begin position="32"/>
        <end position="176"/>
    </location>
</feature>
<reference evidence="3" key="1">
    <citation type="journal article" date="2019" name="Int. J. Syst. Evol. Microbiol.">
        <title>The Global Catalogue of Microorganisms (GCM) 10K type strain sequencing project: providing services to taxonomists for standard genome sequencing and annotation.</title>
        <authorList>
            <consortium name="The Broad Institute Genomics Platform"/>
            <consortium name="The Broad Institute Genome Sequencing Center for Infectious Disease"/>
            <person name="Wu L."/>
            <person name="Ma J."/>
        </authorList>
    </citation>
    <scope>NUCLEOTIDE SEQUENCE [LARGE SCALE GENOMIC DNA]</scope>
    <source>
        <strain evidence="3">JCM 16545</strain>
    </source>
</reference>